<evidence type="ECO:0000259" key="32">
    <source>
        <dbReference type="Pfam" id="PF05649"/>
    </source>
</evidence>
<dbReference type="PROSITE" id="PS51885">
    <property type="entry name" value="NEPRILYSIN"/>
    <property type="match status" value="1"/>
</dbReference>
<dbReference type="Proteomes" id="UP000007635">
    <property type="component" value="Chromosome I"/>
</dbReference>
<evidence type="ECO:0000256" key="5">
    <source>
        <dbReference type="ARBA" id="ARBA00012521"/>
    </source>
</evidence>
<keyword evidence="14" id="KW-0862">Zinc</keyword>
<dbReference type="Pfam" id="PF01431">
    <property type="entry name" value="Peptidase_M13"/>
    <property type="match status" value="1"/>
</dbReference>
<evidence type="ECO:0000256" key="3">
    <source>
        <dbReference type="ARBA" id="ARBA00004401"/>
    </source>
</evidence>
<accession>A0AAQ4RNJ8</accession>
<evidence type="ECO:0000256" key="28">
    <source>
        <dbReference type="ARBA" id="ARBA00049273"/>
    </source>
</evidence>
<evidence type="ECO:0000256" key="21">
    <source>
        <dbReference type="ARBA" id="ARBA00023288"/>
    </source>
</evidence>
<dbReference type="EC" id="3.4.24.11" evidence="5"/>
<keyword evidence="10 30" id="KW-0812">Transmembrane</keyword>
<reference evidence="33" key="3">
    <citation type="submission" date="2025-09" db="UniProtKB">
        <authorList>
            <consortium name="Ensembl"/>
        </authorList>
    </citation>
    <scope>IDENTIFICATION</scope>
</reference>
<evidence type="ECO:0000256" key="19">
    <source>
        <dbReference type="ARBA" id="ARBA00023157"/>
    </source>
</evidence>
<dbReference type="PANTHER" id="PTHR11733">
    <property type="entry name" value="ZINC METALLOPROTEASE FAMILY M13 NEPRILYSIN-RELATED"/>
    <property type="match status" value="1"/>
</dbReference>
<evidence type="ECO:0000256" key="8">
    <source>
        <dbReference type="ARBA" id="ARBA00022553"/>
    </source>
</evidence>
<keyword evidence="15" id="KW-0735">Signal-anchor</keyword>
<evidence type="ECO:0000256" key="14">
    <source>
        <dbReference type="ARBA" id="ARBA00022833"/>
    </source>
</evidence>
<evidence type="ECO:0000256" key="24">
    <source>
        <dbReference type="ARBA" id="ARBA00031486"/>
    </source>
</evidence>
<dbReference type="GO" id="GO:0004222">
    <property type="term" value="F:metalloendopeptidase activity"/>
    <property type="evidence" value="ECO:0007669"/>
    <property type="project" value="UniProtKB-EC"/>
</dbReference>
<evidence type="ECO:0000256" key="20">
    <source>
        <dbReference type="ARBA" id="ARBA00023180"/>
    </source>
</evidence>
<comment type="catalytic activity">
    <reaction evidence="28">
        <text>neurotensin + H2O = neurotensin(1-11) + L-isoleucyl-L-leucine</text>
        <dbReference type="Rhea" id="RHEA:71475"/>
        <dbReference type="ChEBI" id="CHEBI:15377"/>
        <dbReference type="ChEBI" id="CHEBI:147362"/>
        <dbReference type="ChEBI" id="CHEBI:190704"/>
        <dbReference type="ChEBI" id="CHEBI:190706"/>
    </reaction>
    <physiologicalReaction direction="left-to-right" evidence="28">
        <dbReference type="Rhea" id="RHEA:71476"/>
    </physiologicalReaction>
</comment>
<reference evidence="33" key="2">
    <citation type="submission" date="2025-08" db="UniProtKB">
        <authorList>
            <consortium name="Ensembl"/>
        </authorList>
    </citation>
    <scope>IDENTIFICATION</scope>
</reference>
<dbReference type="InterPro" id="IPR000718">
    <property type="entry name" value="Peptidase_M13"/>
</dbReference>
<comment type="similarity">
    <text evidence="4">Belongs to the peptidase M13 family.</text>
</comment>
<feature type="domain" description="Peptidase M13 N-terminal" evidence="32">
    <location>
        <begin position="229"/>
        <end position="633"/>
    </location>
</feature>
<feature type="domain" description="Peptidase M13 C-terminal" evidence="31">
    <location>
        <begin position="693"/>
        <end position="899"/>
    </location>
</feature>
<evidence type="ECO:0000313" key="34">
    <source>
        <dbReference type="Proteomes" id="UP000007635"/>
    </source>
</evidence>
<evidence type="ECO:0000256" key="13">
    <source>
        <dbReference type="ARBA" id="ARBA00022801"/>
    </source>
</evidence>
<evidence type="ECO:0000259" key="31">
    <source>
        <dbReference type="Pfam" id="PF01431"/>
    </source>
</evidence>
<evidence type="ECO:0000256" key="18">
    <source>
        <dbReference type="ARBA" id="ARBA00023136"/>
    </source>
</evidence>
<keyword evidence="19" id="KW-1015">Disulfide bond</keyword>
<keyword evidence="21" id="KW-0449">Lipoprotein</keyword>
<dbReference type="GO" id="GO:0016485">
    <property type="term" value="P:protein processing"/>
    <property type="evidence" value="ECO:0007669"/>
    <property type="project" value="TreeGrafter"/>
</dbReference>
<keyword evidence="16 30" id="KW-1133">Transmembrane helix</keyword>
<evidence type="ECO:0000256" key="15">
    <source>
        <dbReference type="ARBA" id="ARBA00022968"/>
    </source>
</evidence>
<keyword evidence="9" id="KW-0645">Protease</keyword>
<evidence type="ECO:0000256" key="30">
    <source>
        <dbReference type="SAM" id="Phobius"/>
    </source>
</evidence>
<organism evidence="33 34">
    <name type="scientific">Gasterosteus aculeatus aculeatus</name>
    <name type="common">three-spined stickleback</name>
    <dbReference type="NCBI Taxonomy" id="481459"/>
    <lineage>
        <taxon>Eukaryota</taxon>
        <taxon>Metazoa</taxon>
        <taxon>Chordata</taxon>
        <taxon>Craniata</taxon>
        <taxon>Vertebrata</taxon>
        <taxon>Euteleostomi</taxon>
        <taxon>Actinopterygii</taxon>
        <taxon>Neopterygii</taxon>
        <taxon>Teleostei</taxon>
        <taxon>Neoteleostei</taxon>
        <taxon>Acanthomorphata</taxon>
        <taxon>Eupercaria</taxon>
        <taxon>Perciformes</taxon>
        <taxon>Cottioidei</taxon>
        <taxon>Gasterosteales</taxon>
        <taxon>Gasterosteidae</taxon>
        <taxon>Gasterosteus</taxon>
    </lineage>
</organism>
<dbReference type="InterPro" id="IPR042089">
    <property type="entry name" value="Peptidase_M13_dom_2"/>
</dbReference>
<dbReference type="GO" id="GO:0046872">
    <property type="term" value="F:metal ion binding"/>
    <property type="evidence" value="ECO:0007669"/>
    <property type="project" value="UniProtKB-KW"/>
</dbReference>
<evidence type="ECO:0000256" key="16">
    <source>
        <dbReference type="ARBA" id="ARBA00022989"/>
    </source>
</evidence>
<comment type="catalytic activity">
    <reaction evidence="1">
        <text>Preferential cleavage of polypeptides between hydrophobic residues, particularly with Phe or Tyr at P1'.</text>
        <dbReference type="EC" id="3.4.24.11"/>
    </reaction>
</comment>
<evidence type="ECO:0000256" key="25">
    <source>
        <dbReference type="ARBA" id="ARBA00032584"/>
    </source>
</evidence>
<sequence length="900" mass="102085">MNRVRGTTLSRSSTDMEATIRHREVFLLIRRRESSEYPPPTNVAAAKITHTPKITRRICLFASEGTSVFSHSSSEIEVTSQMLQSRPLLTTTWTSVQLKLSLKPEESPLPKECKTVEPVSEPEVLPSSKNCSLTQGIITLPRNCGELKQLAAEGGHLKMTETNPPKSAKKLRWSSLEVGLITIVSLLFIVIVALIILFATQKSGEICTSADCTQSASRLIANMDASVEPCDNFYQYACGGWMKKNIIPETSSRYSTFDILRDELEVILKGVLEKTVDGEGAALTKAKTLYKSCTNESLIELRGGAPLLNMLSSVFEWPIAVDNWETDYGSTWTLEDVLAKLNEKYGTQLLVNFFISTDDRNSNSYIIHFDQQTNLGLLSRDFYSCTGPYAEACRAYEQFMIDLAKLIRSDRGLAINETRIKDEVRRVMDLETDIANATDTPEDRNNPVLLYNKMELGDLNANFTLEVDSKVFNWSYFTAKIMDTVNISVPDTEKVINYSPNYYRRLNLIIGKYTKRDLQNYLVWRFAMNMVIGLSRSYRDTRKAFRKALSGTTSEAAVWRQCAIYVNNNMENAVGRLYVKEAFSEKSKELMDEMIKDIREVFISNLDDLSWMDAKTKRAAEEKARAIRERIGYSDNITDDEYLNKEYKDLDYSAEEYFENILKNLEYVQKKRLRNLRVKVNKEEWVTGAAVVNAFYSSSKNQIVFPAGILQPPFFSKGQAKSLNYGGIGMVIGHEITHGFDDNGRNYDKDGDLKDWWTPESTNRFLDLSKCIVNQYGNFSWDLANGLHLNGNNTLGENIADNGGIRQAYQAYRNYVKVHGEEPSLPGIDLSHNQLFFLNFAQVWCGTHRPEQAVNSAKVDIHSPGIFRVLGSLQNFPEFARAFNCNKSSPMVPDNICRVW</sequence>
<evidence type="ECO:0000256" key="22">
    <source>
        <dbReference type="ARBA" id="ARBA00031127"/>
    </source>
</evidence>
<keyword evidence="12" id="KW-0479">Metal-binding</keyword>
<dbReference type="GeneTree" id="ENSGT00940000156745"/>
<dbReference type="PRINTS" id="PR00786">
    <property type="entry name" value="NEPRILYSIN"/>
</dbReference>
<evidence type="ECO:0000256" key="7">
    <source>
        <dbReference type="ARBA" id="ARBA00022475"/>
    </source>
</evidence>
<keyword evidence="11" id="KW-0519">Myristate</keyword>
<name>A0AAQ4RNJ8_GASAC</name>
<dbReference type="Gene3D" id="1.10.1380.10">
    <property type="entry name" value="Neutral endopeptidase , domain2"/>
    <property type="match status" value="1"/>
</dbReference>
<evidence type="ECO:0000256" key="17">
    <source>
        <dbReference type="ARBA" id="ARBA00023049"/>
    </source>
</evidence>
<dbReference type="InterPro" id="IPR018497">
    <property type="entry name" value="Peptidase_M13_C"/>
</dbReference>
<evidence type="ECO:0000256" key="12">
    <source>
        <dbReference type="ARBA" id="ARBA00022723"/>
    </source>
</evidence>
<evidence type="ECO:0000256" key="23">
    <source>
        <dbReference type="ARBA" id="ARBA00031362"/>
    </source>
</evidence>
<dbReference type="Gene3D" id="3.40.390.10">
    <property type="entry name" value="Collagenase (Catalytic Domain)"/>
    <property type="match status" value="1"/>
</dbReference>
<evidence type="ECO:0000256" key="2">
    <source>
        <dbReference type="ARBA" id="ARBA00001947"/>
    </source>
</evidence>
<reference evidence="33 34" key="1">
    <citation type="journal article" date="2021" name="G3 (Bethesda)">
        <title>Improved contiguity of the threespine stickleback genome using long-read sequencing.</title>
        <authorList>
            <person name="Nath S."/>
            <person name="Shaw D.E."/>
            <person name="White M.A."/>
        </authorList>
    </citation>
    <scope>NUCLEOTIDE SEQUENCE [LARGE SCALE GENOMIC DNA]</scope>
    <source>
        <strain evidence="33 34">Lake Benthic</strain>
    </source>
</reference>
<comment type="catalytic activity">
    <reaction evidence="27">
        <text>substance P + H2O = substance P(1-7) + L-Phe-Gly-L-Leu-L-Met-NH2</text>
        <dbReference type="Rhea" id="RHEA:71467"/>
        <dbReference type="ChEBI" id="CHEBI:15377"/>
        <dbReference type="ChEBI" id="CHEBI:190692"/>
        <dbReference type="ChEBI" id="CHEBI:190695"/>
        <dbReference type="ChEBI" id="CHEBI:190698"/>
    </reaction>
    <physiologicalReaction direction="left-to-right" evidence="27">
        <dbReference type="Rhea" id="RHEA:71468"/>
    </physiologicalReaction>
</comment>
<dbReference type="SUPFAM" id="SSF55486">
    <property type="entry name" value="Metalloproteases ('zincins'), catalytic domain"/>
    <property type="match status" value="1"/>
</dbReference>
<evidence type="ECO:0000256" key="27">
    <source>
        <dbReference type="ARBA" id="ARBA00048093"/>
    </source>
</evidence>
<keyword evidence="7" id="KW-1003">Cell membrane</keyword>
<evidence type="ECO:0000256" key="11">
    <source>
        <dbReference type="ARBA" id="ARBA00022707"/>
    </source>
</evidence>
<dbReference type="InterPro" id="IPR024079">
    <property type="entry name" value="MetalloPept_cat_dom_sf"/>
</dbReference>
<keyword evidence="17" id="KW-0482">Metalloprotease</keyword>
<dbReference type="CDD" id="cd08662">
    <property type="entry name" value="M13"/>
    <property type="match status" value="1"/>
</dbReference>
<dbReference type="PANTHER" id="PTHR11733:SF114">
    <property type="entry name" value="NEPRILYSIN"/>
    <property type="match status" value="1"/>
</dbReference>
<keyword evidence="18 30" id="KW-0472">Membrane</keyword>
<protein>
    <recommendedName>
        <fullName evidence="6">Neprilysin</fullName>
        <ecNumber evidence="5">3.4.24.11</ecNumber>
    </recommendedName>
    <alternativeName>
        <fullName evidence="25">Atriopeptidase</fullName>
    </alternativeName>
    <alternativeName>
        <fullName evidence="23">Enkephalinase</fullName>
    </alternativeName>
    <alternativeName>
        <fullName evidence="22">Neutral endopeptidase 24.11</fullName>
    </alternativeName>
    <alternativeName>
        <fullName evidence="24">Skin fibroblast elastase</fullName>
    </alternativeName>
</protein>
<dbReference type="Ensembl" id="ENSGACT00000052708.1">
    <property type="protein sequence ID" value="ENSGACP00000064538.1"/>
    <property type="gene ID" value="ENSGACG00000010305.2"/>
</dbReference>
<comment type="cofactor">
    <cofactor evidence="2">
        <name>Zn(2+)</name>
        <dbReference type="ChEBI" id="CHEBI:29105"/>
    </cofactor>
</comment>
<dbReference type="InterPro" id="IPR008753">
    <property type="entry name" value="Peptidase_M13_N"/>
</dbReference>
<feature type="transmembrane region" description="Helical" evidence="30">
    <location>
        <begin position="178"/>
        <end position="199"/>
    </location>
</feature>
<dbReference type="Pfam" id="PF05649">
    <property type="entry name" value="Peptidase_M13_N"/>
    <property type="match status" value="1"/>
</dbReference>
<evidence type="ECO:0000256" key="26">
    <source>
        <dbReference type="ARBA" id="ARBA00047638"/>
    </source>
</evidence>
<keyword evidence="34" id="KW-1185">Reference proteome</keyword>
<dbReference type="GO" id="GO:0097242">
    <property type="term" value="P:amyloid-beta clearance"/>
    <property type="evidence" value="ECO:0007669"/>
    <property type="project" value="TreeGrafter"/>
</dbReference>
<comment type="subcellular location">
    <subcellularLocation>
        <location evidence="3">Cell membrane</location>
        <topology evidence="3">Single-pass type II membrane protein</topology>
    </subcellularLocation>
</comment>
<keyword evidence="13" id="KW-0378">Hydrolase</keyword>
<comment type="catalytic activity">
    <reaction evidence="26">
        <text>neurotensin + H2O = neurotensin(1-10) + L-tyrosyl-L-isoleucyl-L-leucine</text>
        <dbReference type="Rhea" id="RHEA:71479"/>
        <dbReference type="ChEBI" id="CHEBI:15377"/>
        <dbReference type="ChEBI" id="CHEBI:147362"/>
        <dbReference type="ChEBI" id="CHEBI:190705"/>
        <dbReference type="ChEBI" id="CHEBI:190707"/>
    </reaction>
    <physiologicalReaction direction="left-to-right" evidence="26">
        <dbReference type="Rhea" id="RHEA:71480"/>
    </physiologicalReaction>
</comment>
<evidence type="ECO:0000256" key="1">
    <source>
        <dbReference type="ARBA" id="ARBA00000716"/>
    </source>
</evidence>
<keyword evidence="8" id="KW-0597">Phosphoprotein</keyword>
<keyword evidence="20" id="KW-0325">Glycoprotein</keyword>
<evidence type="ECO:0000256" key="9">
    <source>
        <dbReference type="ARBA" id="ARBA00022670"/>
    </source>
</evidence>
<proteinExistence type="inferred from homology"/>
<evidence type="ECO:0000256" key="4">
    <source>
        <dbReference type="ARBA" id="ARBA00007357"/>
    </source>
</evidence>
<evidence type="ECO:0000256" key="29">
    <source>
        <dbReference type="ARBA" id="ARBA00049470"/>
    </source>
</evidence>
<dbReference type="AlphaFoldDB" id="A0AAQ4RNJ8"/>
<dbReference type="GO" id="GO:0005886">
    <property type="term" value="C:plasma membrane"/>
    <property type="evidence" value="ECO:0007669"/>
    <property type="project" value="UniProtKB-SubCell"/>
</dbReference>
<comment type="catalytic activity">
    <reaction evidence="29">
        <text>substance P + H2O = substance P(1-9) + L-Leu-L-Met-NH2</text>
        <dbReference type="Rhea" id="RHEA:71459"/>
        <dbReference type="ChEBI" id="CHEBI:15377"/>
        <dbReference type="ChEBI" id="CHEBI:190692"/>
        <dbReference type="ChEBI" id="CHEBI:190693"/>
        <dbReference type="ChEBI" id="CHEBI:190700"/>
    </reaction>
    <physiologicalReaction direction="left-to-right" evidence="29">
        <dbReference type="Rhea" id="RHEA:71460"/>
    </physiologicalReaction>
</comment>
<evidence type="ECO:0000313" key="33">
    <source>
        <dbReference type="Ensembl" id="ENSGACP00000064538.1"/>
    </source>
</evidence>
<evidence type="ECO:0000256" key="10">
    <source>
        <dbReference type="ARBA" id="ARBA00022692"/>
    </source>
</evidence>
<evidence type="ECO:0000256" key="6">
    <source>
        <dbReference type="ARBA" id="ARBA00022077"/>
    </source>
</evidence>